<dbReference type="Gene3D" id="3.40.50.300">
    <property type="entry name" value="P-loop containing nucleotide triphosphate hydrolases"/>
    <property type="match status" value="2"/>
</dbReference>
<keyword evidence="8 10" id="KW-0472">Membrane</keyword>
<feature type="transmembrane region" description="Helical" evidence="10">
    <location>
        <begin position="791"/>
        <end position="809"/>
    </location>
</feature>
<dbReference type="GO" id="GO:0140359">
    <property type="term" value="F:ABC-type transporter activity"/>
    <property type="evidence" value="ECO:0007669"/>
    <property type="project" value="InterPro"/>
</dbReference>
<dbReference type="InterPro" id="IPR003593">
    <property type="entry name" value="AAA+_ATPase"/>
</dbReference>
<feature type="domain" description="ABC transmembrane type-1" evidence="12">
    <location>
        <begin position="152"/>
        <end position="447"/>
    </location>
</feature>
<feature type="region of interest" description="Disordered" evidence="9">
    <location>
        <begin position="735"/>
        <end position="761"/>
    </location>
</feature>
<feature type="transmembrane region" description="Helical" evidence="10">
    <location>
        <begin position="199"/>
        <end position="220"/>
    </location>
</feature>
<evidence type="ECO:0000259" key="11">
    <source>
        <dbReference type="PROSITE" id="PS50893"/>
    </source>
</evidence>
<dbReference type="InterPro" id="IPR011527">
    <property type="entry name" value="ABC1_TM_dom"/>
</dbReference>
<feature type="domain" description="ABC transporter" evidence="11">
    <location>
        <begin position="1109"/>
        <end position="1343"/>
    </location>
</feature>
<evidence type="ECO:0000256" key="7">
    <source>
        <dbReference type="ARBA" id="ARBA00022989"/>
    </source>
</evidence>
<keyword evidence="13" id="KW-0378">Hydrolase</keyword>
<dbReference type="PROSITE" id="PS00211">
    <property type="entry name" value="ABC_TRANSPORTER_1"/>
    <property type="match status" value="2"/>
</dbReference>
<keyword evidence="3 10" id="KW-0812">Transmembrane</keyword>
<evidence type="ECO:0000256" key="3">
    <source>
        <dbReference type="ARBA" id="ARBA00022692"/>
    </source>
</evidence>
<dbReference type="FunFam" id="1.20.1560.10:FF:000006">
    <property type="entry name" value="ATP-binding cassette, sub-family C (CFTR/MRP), member 9"/>
    <property type="match status" value="1"/>
</dbReference>
<dbReference type="Pfam" id="PF00664">
    <property type="entry name" value="ABC_membrane"/>
    <property type="match status" value="2"/>
</dbReference>
<evidence type="ECO:0000256" key="10">
    <source>
        <dbReference type="SAM" id="Phobius"/>
    </source>
</evidence>
<dbReference type="PANTHER" id="PTHR24223">
    <property type="entry name" value="ATP-BINDING CASSETTE SUB-FAMILY C"/>
    <property type="match status" value="1"/>
</dbReference>
<dbReference type="PROSITE" id="PS50929">
    <property type="entry name" value="ABC_TM1F"/>
    <property type="match status" value="2"/>
</dbReference>
<dbReference type="GO" id="GO:0000329">
    <property type="term" value="C:fungal-type vacuole membrane"/>
    <property type="evidence" value="ECO:0007669"/>
    <property type="project" value="UniProtKB-ARBA"/>
</dbReference>
<dbReference type="InterPro" id="IPR036640">
    <property type="entry name" value="ABC1_TM_sf"/>
</dbReference>
<dbReference type="GO" id="GO:0016887">
    <property type="term" value="F:ATP hydrolysis activity"/>
    <property type="evidence" value="ECO:0007669"/>
    <property type="project" value="InterPro"/>
</dbReference>
<dbReference type="EMBL" id="MCFL01000036">
    <property type="protein sequence ID" value="ORZ33398.1"/>
    <property type="molecule type" value="Genomic_DNA"/>
</dbReference>
<feature type="transmembrane region" description="Helical" evidence="10">
    <location>
        <begin position="829"/>
        <end position="850"/>
    </location>
</feature>
<feature type="region of interest" description="Disordered" evidence="9">
    <location>
        <begin position="1"/>
        <end position="27"/>
    </location>
</feature>
<feature type="transmembrane region" description="Helical" evidence="10">
    <location>
        <begin position="156"/>
        <end position="179"/>
    </location>
</feature>
<keyword evidence="4" id="KW-0677">Repeat</keyword>
<feature type="transmembrane region" description="Helical" evidence="10">
    <location>
        <begin position="390"/>
        <end position="412"/>
    </location>
</feature>
<dbReference type="GO" id="GO:0005524">
    <property type="term" value="F:ATP binding"/>
    <property type="evidence" value="ECO:0007669"/>
    <property type="project" value="UniProtKB-KW"/>
</dbReference>
<comment type="subcellular location">
    <subcellularLocation>
        <location evidence="1">Vacuole membrane</location>
        <topology evidence="1">Multi-pass membrane protein</topology>
    </subcellularLocation>
</comment>
<dbReference type="CDD" id="cd18606">
    <property type="entry name" value="ABC_6TM_YOR1_D2_like"/>
    <property type="match status" value="1"/>
</dbReference>
<feature type="transmembrane region" description="Helical" evidence="10">
    <location>
        <begin position="418"/>
        <end position="446"/>
    </location>
</feature>
<evidence type="ECO:0000256" key="2">
    <source>
        <dbReference type="ARBA" id="ARBA00022448"/>
    </source>
</evidence>
<keyword evidence="6" id="KW-0067">ATP-binding</keyword>
<sequence>MAPAPATDDKKGLLHPPSAGPSSEAIDLEARHHALRNADKVSPDTRANPLSRLLFSWQTGLIRLGYTRPLEQEDMYQLPDPLTSKFNTQLLTDRWQDQVQAFTVRHGKPPGPMPAQVDSKDKPAQGAAGKQPTEPTPSLLKAFWHAYGWDYVLSGIYAYLGTATQIASPVMLELLLTYLKAEYARRLEPEATRRDSEYIAGYGYLLVVLIFAFQVATTLFNSRYFIVGMQIGMRLRAGLQGMIYAKSLKLSARARASEFTAGRITNMVSTDATKLDFILPYTHNAHLAPITVIVIVTLLVRMLGVAALAGLALMVAFIPVQGKLAQYMTTLRKDTQLVTDKRVKLMNEILQGSRIVKLMSWEAAMTDAVMELRLKELDLVRRMNIWRASINGVAQAIPAMSATLVFAVYYAMGNQLSAPIVFSSLALFNVLRLPLMFIPMTIAFLVDANVSLQRIKSLFLAEELDTQPTLVPLDSTSTAIRISGPAAFEWNPSDNLLQSISLTIPRGSLTAIVGAVGAGKSNLLAGIVGEMRRVQGDVEIAGSIGYCPQQPWVMNASLKDNVLFGLDFDAARYQRAIKLSALERDIEQLQAGEMTEIGERGITLSGGQKARVAFARALYFDPDTLLLDDPIAAVDAHVGKHLFRTIAEGLKGKTRVLVTHALHHVPSCDYIVFMRGGKIVEQGTYAELMAMEGGEFAAQMLSVGGAKKDGASSASASPADSPVIKPADVIEEAGHGMRERKISTQSKKETDRPPSPAKPAANAKLMQAEDRAVGSVDAAVYSAYARAMGSLGTLVVLALVLILTQVFRVGNDLWLTWWTQNRFPIDQGVYVGVYFAWAVAQAGSFVFNGIQFTYAGVRASASLHRAAVYGVMRSPMAFFDTTPMGRILSRLSKDQDAMDNTLVDSVKMFFSTLTTCLSTFVLMIVATPIFALPLVPLLVVYWYIQLFYRSTSRELKRLDSISRSPLYAGFAETLTGLTTIRAYREEARFRDVNQQAIDFNNRPYYMQICAQRWLSIRLESIGSALIFFAGLFGVINIGGTSVELVGLSLSYALSVTSNLNWCVRQAVEVETQMNSVERIWHYAEKLESEAPAITDVSPPTPSWPDKGEIKFSDVTMAYRKELDPVLKKINVTIPAGSKVGIVGRTGSGKSSSIVALFRLVELREGKIEIDGLDIAKLGLHELRSRLAIIPQEPTLFTGSIRSNLDRFNQATDDLLWECLDRAGLKPYVQSLAEKLDAPVEEGGGNLSVGQRQLLCLARSMVRKSNVLVMDEATASCDYETDKQIQRAIRRDFAHATVLTIAHRLNTIIDYDRIAVLSNGELVEFASPHELLQRPDSLFTALVEETGAENAMLLRRLAAEKRLE</sequence>
<dbReference type="FunFam" id="3.40.50.300:FF:000163">
    <property type="entry name" value="Multidrug resistance-associated protein member 4"/>
    <property type="match status" value="1"/>
</dbReference>
<keyword evidence="2" id="KW-0813">Transport</keyword>
<keyword evidence="7 10" id="KW-1133">Transmembrane helix</keyword>
<dbReference type="SUPFAM" id="SSF52540">
    <property type="entry name" value="P-loop containing nucleoside triphosphate hydrolases"/>
    <property type="match status" value="2"/>
</dbReference>
<proteinExistence type="predicted"/>
<dbReference type="STRING" id="765915.A0A1Y2HFN2"/>
<dbReference type="FunFam" id="1.20.1560.10:FF:000010">
    <property type="entry name" value="Multidrug resistance-associated ABC transporter"/>
    <property type="match status" value="1"/>
</dbReference>
<evidence type="ECO:0000256" key="1">
    <source>
        <dbReference type="ARBA" id="ARBA00004128"/>
    </source>
</evidence>
<dbReference type="InterPro" id="IPR017871">
    <property type="entry name" value="ABC_transporter-like_CS"/>
</dbReference>
<dbReference type="PANTHER" id="PTHR24223:SF443">
    <property type="entry name" value="MULTIDRUG-RESISTANCE LIKE PROTEIN 1, ISOFORM I"/>
    <property type="match status" value="1"/>
</dbReference>
<feature type="transmembrane region" description="Helical" evidence="10">
    <location>
        <begin position="290"/>
        <end position="318"/>
    </location>
</feature>
<evidence type="ECO:0000256" key="6">
    <source>
        <dbReference type="ARBA" id="ARBA00022840"/>
    </source>
</evidence>
<feature type="compositionally biased region" description="Basic and acidic residues" evidence="9">
    <location>
        <begin position="735"/>
        <end position="752"/>
    </location>
</feature>
<dbReference type="SMART" id="SM00382">
    <property type="entry name" value="AAA"/>
    <property type="match status" value="2"/>
</dbReference>
<name>A0A1Y2HFN2_9FUNG</name>
<feature type="domain" description="ABC transporter" evidence="11">
    <location>
        <begin position="480"/>
        <end position="701"/>
    </location>
</feature>
<evidence type="ECO:0000256" key="9">
    <source>
        <dbReference type="SAM" id="MobiDB-lite"/>
    </source>
</evidence>
<feature type="domain" description="ABC transmembrane type-1" evidence="12">
    <location>
        <begin position="795"/>
        <end position="1071"/>
    </location>
</feature>
<organism evidence="13 14">
    <name type="scientific">Catenaria anguillulae PL171</name>
    <dbReference type="NCBI Taxonomy" id="765915"/>
    <lineage>
        <taxon>Eukaryota</taxon>
        <taxon>Fungi</taxon>
        <taxon>Fungi incertae sedis</taxon>
        <taxon>Blastocladiomycota</taxon>
        <taxon>Blastocladiomycetes</taxon>
        <taxon>Blastocladiales</taxon>
        <taxon>Catenariaceae</taxon>
        <taxon>Catenaria</taxon>
    </lineage>
</organism>
<keyword evidence="14" id="KW-1185">Reference proteome</keyword>
<dbReference type="InterPro" id="IPR027417">
    <property type="entry name" value="P-loop_NTPase"/>
</dbReference>
<keyword evidence="5" id="KW-0547">Nucleotide-binding</keyword>
<evidence type="ECO:0000256" key="8">
    <source>
        <dbReference type="ARBA" id="ARBA00023136"/>
    </source>
</evidence>
<dbReference type="SUPFAM" id="SSF90123">
    <property type="entry name" value="ABC transporter transmembrane region"/>
    <property type="match status" value="2"/>
</dbReference>
<dbReference type="InterPro" id="IPR003439">
    <property type="entry name" value="ABC_transporter-like_ATP-bd"/>
</dbReference>
<dbReference type="CDD" id="cd03250">
    <property type="entry name" value="ABCC_MRP_domain1"/>
    <property type="match status" value="1"/>
</dbReference>
<dbReference type="Gene3D" id="1.20.1560.10">
    <property type="entry name" value="ABC transporter type 1, transmembrane domain"/>
    <property type="match status" value="2"/>
</dbReference>
<dbReference type="Pfam" id="PF00005">
    <property type="entry name" value="ABC_tran"/>
    <property type="match status" value="2"/>
</dbReference>
<dbReference type="CDD" id="cd03244">
    <property type="entry name" value="ABCC_MRP_domain2"/>
    <property type="match status" value="1"/>
</dbReference>
<evidence type="ECO:0000256" key="5">
    <source>
        <dbReference type="ARBA" id="ARBA00022741"/>
    </source>
</evidence>
<evidence type="ECO:0000259" key="12">
    <source>
        <dbReference type="PROSITE" id="PS50929"/>
    </source>
</evidence>
<reference evidence="13 14" key="1">
    <citation type="submission" date="2016-07" db="EMBL/GenBank/DDBJ databases">
        <title>Pervasive Adenine N6-methylation of Active Genes in Fungi.</title>
        <authorList>
            <consortium name="DOE Joint Genome Institute"/>
            <person name="Mondo S.J."/>
            <person name="Dannebaum R.O."/>
            <person name="Kuo R.C."/>
            <person name="Labutti K."/>
            <person name="Haridas S."/>
            <person name="Kuo A."/>
            <person name="Salamov A."/>
            <person name="Ahrendt S.R."/>
            <person name="Lipzen A."/>
            <person name="Sullivan W."/>
            <person name="Andreopoulos W.B."/>
            <person name="Clum A."/>
            <person name="Lindquist E."/>
            <person name="Daum C."/>
            <person name="Ramamoorthy G.K."/>
            <person name="Gryganskyi A."/>
            <person name="Culley D."/>
            <person name="Magnuson J.K."/>
            <person name="James T.Y."/>
            <person name="O'Malley M.A."/>
            <person name="Stajich J.E."/>
            <person name="Spatafora J.W."/>
            <person name="Visel A."/>
            <person name="Grigoriev I.V."/>
        </authorList>
    </citation>
    <scope>NUCLEOTIDE SEQUENCE [LARGE SCALE GENOMIC DNA]</scope>
    <source>
        <strain evidence="13 14">PL171</strain>
    </source>
</reference>
<dbReference type="FunFam" id="3.40.50.300:FF:000997">
    <property type="entry name" value="Multidrug resistance-associated protein 1"/>
    <property type="match status" value="1"/>
</dbReference>
<comment type="caution">
    <text evidence="13">The sequence shown here is derived from an EMBL/GenBank/DDBJ whole genome shotgun (WGS) entry which is preliminary data.</text>
</comment>
<dbReference type="PROSITE" id="PS50893">
    <property type="entry name" value="ABC_TRANSPORTER_2"/>
    <property type="match status" value="2"/>
</dbReference>
<feature type="transmembrane region" description="Helical" evidence="10">
    <location>
        <begin position="1021"/>
        <end position="1039"/>
    </location>
</feature>
<feature type="transmembrane region" description="Helical" evidence="10">
    <location>
        <begin position="917"/>
        <end position="944"/>
    </location>
</feature>
<protein>
    <submittedName>
        <fullName evidence="13">p-loop containing nucleoside triphosphate hydrolase protein</fullName>
    </submittedName>
</protein>
<dbReference type="OrthoDB" id="6500128at2759"/>
<dbReference type="Proteomes" id="UP000193411">
    <property type="component" value="Unassembled WGS sequence"/>
</dbReference>
<gene>
    <name evidence="13" type="ORF">BCR44DRAFT_41119</name>
</gene>
<evidence type="ECO:0000313" key="13">
    <source>
        <dbReference type="EMBL" id="ORZ33398.1"/>
    </source>
</evidence>
<dbReference type="CDD" id="cd18597">
    <property type="entry name" value="ABC_6TM_YOR1_D1_like"/>
    <property type="match status" value="1"/>
</dbReference>
<dbReference type="InterPro" id="IPR050173">
    <property type="entry name" value="ABC_transporter_C-like"/>
</dbReference>
<accession>A0A1Y2HFN2</accession>
<evidence type="ECO:0000313" key="14">
    <source>
        <dbReference type="Proteomes" id="UP000193411"/>
    </source>
</evidence>
<feature type="region of interest" description="Disordered" evidence="9">
    <location>
        <begin position="106"/>
        <end position="134"/>
    </location>
</feature>
<evidence type="ECO:0000256" key="4">
    <source>
        <dbReference type="ARBA" id="ARBA00022737"/>
    </source>
</evidence>